<dbReference type="SUPFAM" id="SSF48576">
    <property type="entry name" value="Terpenoid synthases"/>
    <property type="match status" value="1"/>
</dbReference>
<dbReference type="Pfam" id="PF19086">
    <property type="entry name" value="Terpene_syn_C_2"/>
    <property type="match status" value="1"/>
</dbReference>
<keyword evidence="2" id="KW-1185">Reference proteome</keyword>
<gene>
    <name evidence="1" type="ORF">TWF694_005811</name>
</gene>
<evidence type="ECO:0008006" key="3">
    <source>
        <dbReference type="Google" id="ProtNLM"/>
    </source>
</evidence>
<evidence type="ECO:0000313" key="2">
    <source>
        <dbReference type="Proteomes" id="UP001365542"/>
    </source>
</evidence>
<sequence>MKELIKYGIDPDETSNVYDTTSLDVQGLARRYPLRIHKVPSEAERGTEMCREDWASYVGPVEEWGNSCPQIADLCALMFPLVKPERLALCAYLFEAGFLYDERVESHGTTTTGIINQRAKQSDAGLKKIMSKAQLELMKIDPVCAVAVMQPWNDMLSCAFDRFKRKDQEFKNLDEYIDFRVIDAGCIWTGAILLFGMATTLSNEEKETAHDMLTPNWAALVLENDYFSFNAENRDTSKSSEKAMMNSISLTMQWENVDEAIAKHKVQKRIIALEEEFLKAREQYLRNADQYSPEMLRYLEAWFYVIPANVYWSTYCPRYNAERPKLGQIRME</sequence>
<comment type="caution">
    <text evidence="1">The sequence shown here is derived from an EMBL/GenBank/DDBJ whole genome shotgun (WGS) entry which is preliminary data.</text>
</comment>
<reference evidence="1 2" key="1">
    <citation type="submission" date="2019-10" db="EMBL/GenBank/DDBJ databases">
        <authorList>
            <person name="Palmer J.M."/>
        </authorList>
    </citation>
    <scope>NUCLEOTIDE SEQUENCE [LARGE SCALE GENOMIC DNA]</scope>
    <source>
        <strain evidence="1 2">TWF694</strain>
    </source>
</reference>
<dbReference type="AlphaFoldDB" id="A0AAV9WS11"/>
<dbReference type="Proteomes" id="UP001365542">
    <property type="component" value="Unassembled WGS sequence"/>
</dbReference>
<evidence type="ECO:0000313" key="1">
    <source>
        <dbReference type="EMBL" id="KAK6524150.1"/>
    </source>
</evidence>
<proteinExistence type="predicted"/>
<accession>A0AAV9WS11</accession>
<organism evidence="1 2">
    <name type="scientific">Orbilia ellipsospora</name>
    <dbReference type="NCBI Taxonomy" id="2528407"/>
    <lineage>
        <taxon>Eukaryota</taxon>
        <taxon>Fungi</taxon>
        <taxon>Dikarya</taxon>
        <taxon>Ascomycota</taxon>
        <taxon>Pezizomycotina</taxon>
        <taxon>Orbiliomycetes</taxon>
        <taxon>Orbiliales</taxon>
        <taxon>Orbiliaceae</taxon>
        <taxon>Orbilia</taxon>
    </lineage>
</organism>
<dbReference type="EMBL" id="JAVHJO010000018">
    <property type="protein sequence ID" value="KAK6524150.1"/>
    <property type="molecule type" value="Genomic_DNA"/>
</dbReference>
<dbReference type="InterPro" id="IPR008949">
    <property type="entry name" value="Isoprenoid_synthase_dom_sf"/>
</dbReference>
<protein>
    <recommendedName>
        <fullName evidence="3">Terpene synthase</fullName>
    </recommendedName>
</protein>
<dbReference type="Gene3D" id="1.10.600.10">
    <property type="entry name" value="Farnesyl Diphosphate Synthase"/>
    <property type="match status" value="1"/>
</dbReference>
<name>A0AAV9WS11_9PEZI</name>